<gene>
    <name evidence="4" type="primary">myrf</name>
</gene>
<evidence type="ECO:0000259" key="2">
    <source>
        <dbReference type="Pfam" id="PF13888"/>
    </source>
</evidence>
<feature type="domain" description="Myelin gene regulatory factor C-terminal" evidence="2">
    <location>
        <begin position="119"/>
        <end position="251"/>
    </location>
</feature>
<dbReference type="InterPro" id="IPR025719">
    <property type="entry name" value="MYRF_C2"/>
</dbReference>
<name>A0A8U1FAR9_SALNM</name>
<accession>A0A8U1FAR9</accession>
<protein>
    <submittedName>
        <fullName evidence="4">Myelin regulatory factor</fullName>
    </submittedName>
</protein>
<dbReference type="RefSeq" id="XP_038872917.1">
    <property type="nucleotide sequence ID" value="XM_039016989.1"/>
</dbReference>
<evidence type="ECO:0000313" key="3">
    <source>
        <dbReference type="Proteomes" id="UP000808372"/>
    </source>
</evidence>
<dbReference type="Proteomes" id="UP000808372">
    <property type="component" value="Chromosome 21"/>
</dbReference>
<evidence type="ECO:0000256" key="1">
    <source>
        <dbReference type="SAM" id="MobiDB-lite"/>
    </source>
</evidence>
<proteinExistence type="predicted"/>
<feature type="compositionally biased region" description="Polar residues" evidence="1">
    <location>
        <begin position="1"/>
        <end position="18"/>
    </location>
</feature>
<feature type="region of interest" description="Disordered" evidence="1">
    <location>
        <begin position="1"/>
        <end position="97"/>
    </location>
</feature>
<organism evidence="3 4">
    <name type="scientific">Salvelinus namaycush</name>
    <name type="common">Lake trout</name>
    <name type="synonym">Salmo namaycush</name>
    <dbReference type="NCBI Taxonomy" id="8040"/>
    <lineage>
        <taxon>Eukaryota</taxon>
        <taxon>Metazoa</taxon>
        <taxon>Chordata</taxon>
        <taxon>Craniata</taxon>
        <taxon>Vertebrata</taxon>
        <taxon>Euteleostomi</taxon>
        <taxon>Actinopterygii</taxon>
        <taxon>Neopterygii</taxon>
        <taxon>Teleostei</taxon>
        <taxon>Protacanthopterygii</taxon>
        <taxon>Salmoniformes</taxon>
        <taxon>Salmonidae</taxon>
        <taxon>Salmoninae</taxon>
        <taxon>Salvelinus</taxon>
    </lineage>
</organism>
<sequence length="252" mass="27663">MASAPQSTISTRQEVSSPVPTPRSINKKAKSRPVDKDGRYRNRLSHTSAPIYLSKAKKPAPAEDLGGVGGVGGVNNWLPGPGGPEDQQTLPLPQRQRRDNTHISTEEETGGRPFPSIIDLHILETDQHISSHNCPHPDSCSYSVSLQGTRNSSMSKITLHMSSSASVWVKQCGVTRGRLCPDHRETELYAGERTVTEGTNHLWSVSVLSFQDVTYHFRVAKSSEVRCGVEDENVSTTPPYSDFYFLIQSSCS</sequence>
<keyword evidence="3" id="KW-1185">Reference proteome</keyword>
<dbReference type="KEGG" id="snh:120065947"/>
<dbReference type="AlphaFoldDB" id="A0A8U1FAR9"/>
<dbReference type="CTD" id="745"/>
<evidence type="ECO:0000313" key="4">
    <source>
        <dbReference type="RefSeq" id="XP_038872917.1"/>
    </source>
</evidence>
<dbReference type="GeneID" id="120065947"/>
<reference evidence="4" key="1">
    <citation type="submission" date="2025-08" db="UniProtKB">
        <authorList>
            <consortium name="RefSeq"/>
        </authorList>
    </citation>
    <scope>IDENTIFICATION</scope>
    <source>
        <tissue evidence="4">White muscle</tissue>
    </source>
</reference>
<dbReference type="Pfam" id="PF13888">
    <property type="entry name" value="MRF_C2"/>
    <property type="match status" value="1"/>
</dbReference>